<comment type="similarity">
    <text evidence="8">Belongs to the polysaccharide lyase 1 family.</text>
</comment>
<dbReference type="InterPro" id="IPR045032">
    <property type="entry name" value="PEL"/>
</dbReference>
<dbReference type="SUPFAM" id="SSF51126">
    <property type="entry name" value="Pectin lyase-like"/>
    <property type="match status" value="1"/>
</dbReference>
<dbReference type="Pfam" id="PF00544">
    <property type="entry name" value="Pectate_lyase_4"/>
    <property type="match status" value="1"/>
</dbReference>
<dbReference type="InterPro" id="IPR018082">
    <property type="entry name" value="AmbAllergen"/>
</dbReference>
<comment type="caution">
    <text evidence="10">The sequence shown here is derived from an EMBL/GenBank/DDBJ whole genome shotgun (WGS) entry which is preliminary data.</text>
</comment>
<dbReference type="InterPro" id="IPR012334">
    <property type="entry name" value="Pectin_lyas_fold"/>
</dbReference>
<evidence type="ECO:0000256" key="4">
    <source>
        <dbReference type="ARBA" id="ARBA00022723"/>
    </source>
</evidence>
<proteinExistence type="inferred from homology"/>
<dbReference type="GO" id="GO:0046872">
    <property type="term" value="F:metal ion binding"/>
    <property type="evidence" value="ECO:0007669"/>
    <property type="project" value="UniProtKB-KW"/>
</dbReference>
<dbReference type="EC" id="4.2.2.2" evidence="3 8"/>
<dbReference type="SMART" id="SM00656">
    <property type="entry name" value="Amb_all"/>
    <property type="match status" value="1"/>
</dbReference>
<keyword evidence="7 8" id="KW-0456">Lyase</keyword>
<evidence type="ECO:0000256" key="6">
    <source>
        <dbReference type="ARBA" id="ARBA00022837"/>
    </source>
</evidence>
<keyword evidence="4 8" id="KW-0479">Metal-binding</keyword>
<protein>
    <recommendedName>
        <fullName evidence="3 8">Pectate lyase</fullName>
        <ecNumber evidence="3 8">4.2.2.2</ecNumber>
    </recommendedName>
</protein>
<evidence type="ECO:0000256" key="8">
    <source>
        <dbReference type="RuleBase" id="RU361123"/>
    </source>
</evidence>
<dbReference type="Proteomes" id="UP001229421">
    <property type="component" value="Unassembled WGS sequence"/>
</dbReference>
<evidence type="ECO:0000313" key="10">
    <source>
        <dbReference type="EMBL" id="KAK1410152.1"/>
    </source>
</evidence>
<comment type="pathway">
    <text evidence="2 8">Glycan metabolism; pectin degradation; 2-dehydro-3-deoxy-D-gluconate from pectin: step 2/5.</text>
</comment>
<organism evidence="10 11">
    <name type="scientific">Tagetes erecta</name>
    <name type="common">African marigold</name>
    <dbReference type="NCBI Taxonomy" id="13708"/>
    <lineage>
        <taxon>Eukaryota</taxon>
        <taxon>Viridiplantae</taxon>
        <taxon>Streptophyta</taxon>
        <taxon>Embryophyta</taxon>
        <taxon>Tracheophyta</taxon>
        <taxon>Spermatophyta</taxon>
        <taxon>Magnoliopsida</taxon>
        <taxon>eudicotyledons</taxon>
        <taxon>Gunneridae</taxon>
        <taxon>Pentapetalae</taxon>
        <taxon>asterids</taxon>
        <taxon>campanulids</taxon>
        <taxon>Asterales</taxon>
        <taxon>Asteraceae</taxon>
        <taxon>Asteroideae</taxon>
        <taxon>Heliantheae alliance</taxon>
        <taxon>Tageteae</taxon>
        <taxon>Tagetes</taxon>
    </lineage>
</organism>
<evidence type="ECO:0000313" key="11">
    <source>
        <dbReference type="Proteomes" id="UP001229421"/>
    </source>
</evidence>
<dbReference type="EMBL" id="JAUHHV010000010">
    <property type="protein sequence ID" value="KAK1410152.1"/>
    <property type="molecule type" value="Genomic_DNA"/>
</dbReference>
<evidence type="ECO:0000256" key="3">
    <source>
        <dbReference type="ARBA" id="ARBA00012272"/>
    </source>
</evidence>
<evidence type="ECO:0000256" key="5">
    <source>
        <dbReference type="ARBA" id="ARBA00022729"/>
    </source>
</evidence>
<dbReference type="InterPro" id="IPR002022">
    <property type="entry name" value="Pec_lyase"/>
</dbReference>
<comment type="catalytic activity">
    <reaction evidence="1 8">
        <text>Eliminative cleavage of (1-&gt;4)-alpha-D-galacturonan to give oligosaccharides with 4-deoxy-alpha-D-galact-4-enuronosyl groups at their non-reducing ends.</text>
        <dbReference type="EC" id="4.2.2.2"/>
    </reaction>
</comment>
<feature type="chain" id="PRO_5041779096" description="Pectate lyase" evidence="8">
    <location>
        <begin position="28"/>
        <end position="400"/>
    </location>
</feature>
<dbReference type="AlphaFoldDB" id="A0AAD8JT67"/>
<name>A0AAD8JT67_TARER</name>
<dbReference type="Gene3D" id="2.160.20.10">
    <property type="entry name" value="Single-stranded right-handed beta-helix, Pectin lyase-like"/>
    <property type="match status" value="1"/>
</dbReference>
<dbReference type="PANTHER" id="PTHR31683">
    <property type="entry name" value="PECTATE LYASE 18-RELATED"/>
    <property type="match status" value="1"/>
</dbReference>
<keyword evidence="5 8" id="KW-0732">Signal</keyword>
<feature type="domain" description="Pectate lyase" evidence="9">
    <location>
        <begin position="125"/>
        <end position="322"/>
    </location>
</feature>
<dbReference type="GO" id="GO:0030570">
    <property type="term" value="F:pectate lyase activity"/>
    <property type="evidence" value="ECO:0007669"/>
    <property type="project" value="UniProtKB-EC"/>
</dbReference>
<accession>A0AAD8JT67</accession>
<evidence type="ECO:0000256" key="1">
    <source>
        <dbReference type="ARBA" id="ARBA00000695"/>
    </source>
</evidence>
<evidence type="ECO:0000259" key="9">
    <source>
        <dbReference type="SMART" id="SM00656"/>
    </source>
</evidence>
<feature type="signal peptide" evidence="8">
    <location>
        <begin position="1"/>
        <end position="27"/>
    </location>
</feature>
<sequence>MEVSRGYCNWVLVLCFLVAAIFPLSRAHDHEIVNIVGKPHGKKHHACVAYNPIDKCWRCDAKWINNRMRLADCAMGFGHGTCGGKMGRIYVVTDSSDKNVINPKPGTLRHAVLLPEPLWIIFSRDMTISLTQELIFMSDKTIDGRGFDVHVAGGAGFMLQHIHNVIIHGLHMYDIAEASGGTIRSRHDHVGIRGRSDGDAICIFRSSQVWIDHCSFASSYDGLIDIVAASTNVTISNCLFVKHDKALLFGASEKAPEDKIMKVTIAYNHFGRGLTQRLPAVRFGFVHVVNNDYTEWKSYAIGGGDGATIISQGNRFAAADGSCKQITKREHVPESVWRKWTWRSEGDLLLNGAYFRQSGNPHWAKSYKGYPLIPALPATDVHQITKFVGASLHCKAGRPC</sequence>
<dbReference type="PRINTS" id="PR00807">
    <property type="entry name" value="AMBALLERGEN"/>
</dbReference>
<dbReference type="InterPro" id="IPR011050">
    <property type="entry name" value="Pectin_lyase_fold/virulence"/>
</dbReference>
<keyword evidence="6 8" id="KW-0106">Calcium</keyword>
<evidence type="ECO:0000256" key="2">
    <source>
        <dbReference type="ARBA" id="ARBA00005220"/>
    </source>
</evidence>
<keyword evidence="11" id="KW-1185">Reference proteome</keyword>
<dbReference type="PANTHER" id="PTHR31683:SF69">
    <property type="entry name" value="PECTATE LYASE 7-RELATED"/>
    <property type="match status" value="1"/>
</dbReference>
<gene>
    <name evidence="10" type="ORF">QVD17_36686</name>
</gene>
<evidence type="ECO:0000256" key="7">
    <source>
        <dbReference type="ARBA" id="ARBA00023239"/>
    </source>
</evidence>
<reference evidence="10" key="1">
    <citation type="journal article" date="2023" name="bioRxiv">
        <title>Improved chromosome-level genome assembly for marigold (Tagetes erecta).</title>
        <authorList>
            <person name="Jiang F."/>
            <person name="Yuan L."/>
            <person name="Wang S."/>
            <person name="Wang H."/>
            <person name="Xu D."/>
            <person name="Wang A."/>
            <person name="Fan W."/>
        </authorList>
    </citation>
    <scope>NUCLEOTIDE SEQUENCE</scope>
    <source>
        <strain evidence="10">WSJ</strain>
        <tissue evidence="10">Leaf</tissue>
    </source>
</reference>
<comment type="cofactor">
    <cofactor evidence="8">
        <name>Ca(2+)</name>
        <dbReference type="ChEBI" id="CHEBI:29108"/>
    </cofactor>
    <text evidence="8">Binds 1 Ca(2+) ion. Required for its activity.</text>
</comment>